<dbReference type="InterPro" id="IPR000626">
    <property type="entry name" value="Ubiquitin-like_dom"/>
</dbReference>
<dbReference type="AlphaFoldDB" id="A0A913ZNR6"/>
<dbReference type="GeneID" id="119725389"/>
<dbReference type="OrthoDB" id="1047367at2759"/>
<dbReference type="InterPro" id="IPR029071">
    <property type="entry name" value="Ubiquitin-like_domsf"/>
</dbReference>
<evidence type="ECO:0000256" key="1">
    <source>
        <dbReference type="SAM" id="MobiDB-lite"/>
    </source>
</evidence>
<feature type="region of interest" description="Disordered" evidence="1">
    <location>
        <begin position="354"/>
        <end position="373"/>
    </location>
</feature>
<dbReference type="PANTHER" id="PTHR15077">
    <property type="entry name" value="FAS-ASSOCIATING DEATH DOMAIN-CONTAINING PROTEIN FADD"/>
    <property type="match status" value="1"/>
</dbReference>
<accession>A0A913ZNR6</accession>
<dbReference type="GO" id="GO:0007165">
    <property type="term" value="P:signal transduction"/>
    <property type="evidence" value="ECO:0007669"/>
    <property type="project" value="InterPro"/>
</dbReference>
<dbReference type="PROSITE" id="PS50053">
    <property type="entry name" value="UBIQUITIN_2"/>
    <property type="match status" value="1"/>
</dbReference>
<dbReference type="SMART" id="SM00005">
    <property type="entry name" value="DEATH"/>
    <property type="match status" value="1"/>
</dbReference>
<dbReference type="InterPro" id="IPR011029">
    <property type="entry name" value="DEATH-like_dom_sf"/>
</dbReference>
<feature type="compositionally biased region" description="Polar residues" evidence="1">
    <location>
        <begin position="354"/>
        <end position="369"/>
    </location>
</feature>
<dbReference type="SUPFAM" id="SSF47986">
    <property type="entry name" value="DEATH domain"/>
    <property type="match status" value="1"/>
</dbReference>
<dbReference type="CDD" id="cd17039">
    <property type="entry name" value="Ubl_ubiquitin_like"/>
    <property type="match status" value="1"/>
</dbReference>
<dbReference type="Gene3D" id="3.10.20.90">
    <property type="entry name" value="Phosphatidylinositol 3-kinase Catalytic Subunit, Chain A, domain 1"/>
    <property type="match status" value="1"/>
</dbReference>
<dbReference type="PROSITE" id="PS50017">
    <property type="entry name" value="DEATH_DOMAIN"/>
    <property type="match status" value="2"/>
</dbReference>
<dbReference type="InterPro" id="IPR016729">
    <property type="entry name" value="FADD"/>
</dbReference>
<dbReference type="Proteomes" id="UP000887568">
    <property type="component" value="Unplaced"/>
</dbReference>
<sequence>MQRDRLGQRGGARITAEEYNHSLSKLVSTKRRVKPSRKAAFMAAFPVKASPRLHPDEEGASVLPLKEASITDSGHSTTPNTNETTSNPEVNRPVGVRHKLQIFVQGLLVPKTLCLQLDPETSVSALKAHIQAESGIQPQDQHLYIGRNFQLCDLLSIRDHGIQQDQNIKLRTGGLLGGGPLGEYFSKLSHKLGHSWKPLARKLSFDEGEIFAFQDNDRGNLHEQIFQMLDAWLKKQDIPADAPEKLRVALKAVGRADLASQVQDTWWKKQDNPADTTEKMSDALREAGRADLAPQVQDTAGTYFDVEECARELAAHYLGTMKVTTHPKEKHMARDIDDICINLQLLQETNVPSPVSSSEAHLQAETGSQAEYPKASIRNEVSLQRVKDAQCKNGIDLNDVLSFKSLKSCKVVVTSRQKTAICTYTCIRLLETVTDFKHFWSWVDDTERRDGGTVLAWKALGSMKSVLGGQMEAKAEGLILN</sequence>
<feature type="domain" description="Death" evidence="2">
    <location>
        <begin position="192"/>
        <end position="266"/>
    </location>
</feature>
<name>A0A913ZNR6_PATMI</name>
<evidence type="ECO:0000259" key="3">
    <source>
        <dbReference type="PROSITE" id="PS50053"/>
    </source>
</evidence>
<feature type="compositionally biased region" description="Low complexity" evidence="1">
    <location>
        <begin position="76"/>
        <end position="89"/>
    </location>
</feature>
<dbReference type="InterPro" id="IPR000488">
    <property type="entry name" value="Death_dom"/>
</dbReference>
<dbReference type="Pfam" id="PF00531">
    <property type="entry name" value="Death"/>
    <property type="match status" value="1"/>
</dbReference>
<organism evidence="4 5">
    <name type="scientific">Patiria miniata</name>
    <name type="common">Bat star</name>
    <name type="synonym">Asterina miniata</name>
    <dbReference type="NCBI Taxonomy" id="46514"/>
    <lineage>
        <taxon>Eukaryota</taxon>
        <taxon>Metazoa</taxon>
        <taxon>Echinodermata</taxon>
        <taxon>Eleutherozoa</taxon>
        <taxon>Asterozoa</taxon>
        <taxon>Asteroidea</taxon>
        <taxon>Valvatacea</taxon>
        <taxon>Valvatida</taxon>
        <taxon>Asterinidae</taxon>
        <taxon>Patiria</taxon>
    </lineage>
</organism>
<dbReference type="SUPFAM" id="SSF54236">
    <property type="entry name" value="Ubiquitin-like"/>
    <property type="match status" value="1"/>
</dbReference>
<evidence type="ECO:0000313" key="4">
    <source>
        <dbReference type="EnsemblMetazoa" id="XP_038052755.1"/>
    </source>
</evidence>
<dbReference type="RefSeq" id="XP_038052755.1">
    <property type="nucleotide sequence ID" value="XM_038196827.1"/>
</dbReference>
<protein>
    <recommendedName>
        <fullName evidence="6">Ubiquitin-like domain-containing protein</fullName>
    </recommendedName>
</protein>
<dbReference type="Gene3D" id="1.10.533.10">
    <property type="entry name" value="Death Domain, Fas"/>
    <property type="match status" value="1"/>
</dbReference>
<feature type="domain" description="Death" evidence="2">
    <location>
        <begin position="267"/>
        <end position="300"/>
    </location>
</feature>
<evidence type="ECO:0000259" key="2">
    <source>
        <dbReference type="PROSITE" id="PS50017"/>
    </source>
</evidence>
<feature type="region of interest" description="Disordered" evidence="1">
    <location>
        <begin position="68"/>
        <end position="92"/>
    </location>
</feature>
<evidence type="ECO:0008006" key="6">
    <source>
        <dbReference type="Google" id="ProtNLM"/>
    </source>
</evidence>
<dbReference type="CDD" id="cd01670">
    <property type="entry name" value="Death"/>
    <property type="match status" value="1"/>
</dbReference>
<keyword evidence="5" id="KW-1185">Reference proteome</keyword>
<feature type="domain" description="Ubiquitin-like" evidence="3">
    <location>
        <begin position="100"/>
        <end position="170"/>
    </location>
</feature>
<proteinExistence type="predicted"/>
<reference evidence="4" key="1">
    <citation type="submission" date="2022-11" db="UniProtKB">
        <authorList>
            <consortium name="EnsemblMetazoa"/>
        </authorList>
    </citation>
    <scope>IDENTIFICATION</scope>
</reference>
<evidence type="ECO:0000313" key="5">
    <source>
        <dbReference type="Proteomes" id="UP000887568"/>
    </source>
</evidence>
<dbReference type="EnsemblMetazoa" id="XM_038196827.1">
    <property type="protein sequence ID" value="XP_038052755.1"/>
    <property type="gene ID" value="LOC119725389"/>
</dbReference>